<dbReference type="RefSeq" id="WP_160916822.1">
    <property type="nucleotide sequence ID" value="NZ_WMFA01000015.1"/>
</dbReference>
<feature type="binding site" evidence="3">
    <location>
        <position position="128"/>
    </location>
    <ligand>
        <name>a divalent metal cation</name>
        <dbReference type="ChEBI" id="CHEBI:60240"/>
        <label>2</label>
    </ligand>
</feature>
<comment type="caution">
    <text evidence="4">The sequence shown here is derived from an EMBL/GenBank/DDBJ whole genome shotgun (WGS) entry which is preliminary data.</text>
</comment>
<protein>
    <submittedName>
        <fullName evidence="4">YchF/TatD family DNA exonuclease</fullName>
    </submittedName>
</protein>
<dbReference type="CDD" id="cd01310">
    <property type="entry name" value="TatD_DNAse"/>
    <property type="match status" value="1"/>
</dbReference>
<dbReference type="PANTHER" id="PTHR46124">
    <property type="entry name" value="D-AMINOACYL-TRNA DEACYLASE"/>
    <property type="match status" value="1"/>
</dbReference>
<dbReference type="Proteomes" id="UP000450457">
    <property type="component" value="Unassembled WGS sequence"/>
</dbReference>
<evidence type="ECO:0000256" key="3">
    <source>
        <dbReference type="PIRSR" id="PIRSR005902-1"/>
    </source>
</evidence>
<dbReference type="PIRSF" id="PIRSF005902">
    <property type="entry name" value="DNase_TatD"/>
    <property type="match status" value="1"/>
</dbReference>
<name>A0A845FGQ9_9BACI</name>
<evidence type="ECO:0000313" key="5">
    <source>
        <dbReference type="Proteomes" id="UP000450457"/>
    </source>
</evidence>
<dbReference type="GO" id="GO:0004536">
    <property type="term" value="F:DNA nuclease activity"/>
    <property type="evidence" value="ECO:0007669"/>
    <property type="project" value="InterPro"/>
</dbReference>
<dbReference type="PROSITE" id="PS01091">
    <property type="entry name" value="TATD_3"/>
    <property type="match status" value="1"/>
</dbReference>
<evidence type="ECO:0000256" key="2">
    <source>
        <dbReference type="ARBA" id="ARBA00022801"/>
    </source>
</evidence>
<dbReference type="Pfam" id="PF01026">
    <property type="entry name" value="TatD_DNase"/>
    <property type="match status" value="1"/>
</dbReference>
<dbReference type="InterPro" id="IPR001130">
    <property type="entry name" value="TatD-like"/>
</dbReference>
<feature type="binding site" evidence="3">
    <location>
        <position position="153"/>
    </location>
    <ligand>
        <name>a divalent metal cation</name>
        <dbReference type="ChEBI" id="CHEBI:60240"/>
        <label>2</label>
    </ligand>
</feature>
<dbReference type="OrthoDB" id="9810005at2"/>
<dbReference type="EMBL" id="WMFA01000015">
    <property type="protein sequence ID" value="MYL72999.1"/>
    <property type="molecule type" value="Genomic_DNA"/>
</dbReference>
<gene>
    <name evidence="4" type="ORF">GLW00_19405</name>
</gene>
<dbReference type="GO" id="GO:0046872">
    <property type="term" value="F:metal ion binding"/>
    <property type="evidence" value="ECO:0007669"/>
    <property type="project" value="UniProtKB-KW"/>
</dbReference>
<evidence type="ECO:0000256" key="1">
    <source>
        <dbReference type="ARBA" id="ARBA00022723"/>
    </source>
</evidence>
<dbReference type="InterPro" id="IPR032466">
    <property type="entry name" value="Metal_Hydrolase"/>
</dbReference>
<dbReference type="AlphaFoldDB" id="A0A845FGQ9"/>
<reference evidence="4 5" key="1">
    <citation type="submission" date="2019-11" db="EMBL/GenBank/DDBJ databases">
        <title>Genome sequences of 17 halophilic strains isolated from different environments.</title>
        <authorList>
            <person name="Furrow R.E."/>
        </authorList>
    </citation>
    <scope>NUCLEOTIDE SEQUENCE [LARGE SCALE GENOMIC DNA]</scope>
    <source>
        <strain evidence="4 5">SL-4</strain>
    </source>
</reference>
<organism evidence="4 5">
    <name type="scientific">Halobacillus litoralis</name>
    <dbReference type="NCBI Taxonomy" id="45668"/>
    <lineage>
        <taxon>Bacteria</taxon>
        <taxon>Bacillati</taxon>
        <taxon>Bacillota</taxon>
        <taxon>Bacilli</taxon>
        <taxon>Bacillales</taxon>
        <taxon>Bacillaceae</taxon>
        <taxon>Halobacillus</taxon>
    </lineage>
</organism>
<dbReference type="InterPro" id="IPR018228">
    <property type="entry name" value="DNase_TatD-rel_CS"/>
</dbReference>
<dbReference type="Gene3D" id="3.20.20.140">
    <property type="entry name" value="Metal-dependent hydrolases"/>
    <property type="match status" value="1"/>
</dbReference>
<dbReference type="GO" id="GO:0004527">
    <property type="term" value="F:exonuclease activity"/>
    <property type="evidence" value="ECO:0007669"/>
    <property type="project" value="UniProtKB-KW"/>
</dbReference>
<keyword evidence="4" id="KW-0540">Nuclease</keyword>
<dbReference type="PROSITE" id="PS01090">
    <property type="entry name" value="TATD_2"/>
    <property type="match status" value="1"/>
</dbReference>
<accession>A0A845FGQ9</accession>
<keyword evidence="2" id="KW-0378">Hydrolase</keyword>
<keyword evidence="1 3" id="KW-0479">Metal-binding</keyword>
<feature type="binding site" evidence="3">
    <location>
        <position position="6"/>
    </location>
    <ligand>
        <name>a divalent metal cation</name>
        <dbReference type="ChEBI" id="CHEBI:60240"/>
        <label>1</label>
    </ligand>
</feature>
<dbReference type="PROSITE" id="PS01137">
    <property type="entry name" value="TATD_1"/>
    <property type="match status" value="1"/>
</dbReference>
<keyword evidence="4" id="KW-0269">Exonuclease</keyword>
<dbReference type="PANTHER" id="PTHR46124:SF2">
    <property type="entry name" value="D-AMINOACYL-TRNA DEACYLASE"/>
    <property type="match status" value="1"/>
</dbReference>
<feature type="binding site" evidence="3">
    <location>
        <position position="92"/>
    </location>
    <ligand>
        <name>a divalent metal cation</name>
        <dbReference type="ChEBI" id="CHEBI:60240"/>
        <label>1</label>
    </ligand>
</feature>
<sequence length="257" mass="29138">MLFDTHVHLNADQFEEDLEETIERAQEAGVQYMTVVGFDRKTIPKAMEIAERYENIYAAVGWHPVDAIDMTDEDLQWIEELSQHPKVVAIGEMGLDYHWDKSPKDVQKEVFRKQIRLAKKVKMPIIIHNREATDDIVEVLKEENAAEVGGIMHCYSGPVEIAQECIDMNFMISLGGPVTFKNAKLPKEVAKAVDLKHLLVETDCPFLAPHPNRGKRNEPAYVKLVAEQIAELKGISYEEVSETTTSNALEFFGIQSQ</sequence>
<dbReference type="FunFam" id="3.20.20.140:FF:000005">
    <property type="entry name" value="TatD family hydrolase"/>
    <property type="match status" value="1"/>
</dbReference>
<dbReference type="NCBIfam" id="TIGR00010">
    <property type="entry name" value="YchF/TatD family DNA exonuclease"/>
    <property type="match status" value="1"/>
</dbReference>
<evidence type="ECO:0000313" key="4">
    <source>
        <dbReference type="EMBL" id="MYL72999.1"/>
    </source>
</evidence>
<feature type="binding site" evidence="3">
    <location>
        <position position="8"/>
    </location>
    <ligand>
        <name>a divalent metal cation</name>
        <dbReference type="ChEBI" id="CHEBI:60240"/>
        <label>1</label>
    </ligand>
</feature>
<dbReference type="GO" id="GO:0005829">
    <property type="term" value="C:cytosol"/>
    <property type="evidence" value="ECO:0007669"/>
    <property type="project" value="TreeGrafter"/>
</dbReference>
<dbReference type="InterPro" id="IPR015991">
    <property type="entry name" value="TatD/YcfH-like"/>
</dbReference>
<dbReference type="SUPFAM" id="SSF51556">
    <property type="entry name" value="Metallo-dependent hydrolases"/>
    <property type="match status" value="1"/>
</dbReference>
<dbReference type="GeneID" id="78009193"/>
<feature type="binding site" evidence="3">
    <location>
        <position position="203"/>
    </location>
    <ligand>
        <name>a divalent metal cation</name>
        <dbReference type="ChEBI" id="CHEBI:60240"/>
        <label>1</label>
    </ligand>
</feature>
<proteinExistence type="predicted"/>